<evidence type="ECO:0000256" key="2">
    <source>
        <dbReference type="ARBA" id="ARBA00022475"/>
    </source>
</evidence>
<keyword evidence="5 6" id="KW-0472">Membrane</keyword>
<reference evidence="9" key="1">
    <citation type="submission" date="2023-07" db="EMBL/GenBank/DDBJ databases">
        <title>The carbon used by Thiothrix.</title>
        <authorList>
            <person name="Chen L."/>
        </authorList>
    </citation>
    <scope>NUCLEOTIDE SEQUENCE [LARGE SCALE GENOMIC DNA]</scope>
</reference>
<evidence type="ECO:0000256" key="1">
    <source>
        <dbReference type="ARBA" id="ARBA00004651"/>
    </source>
</evidence>
<accession>A0ABU6D3A5</accession>
<evidence type="ECO:0000259" key="7">
    <source>
        <dbReference type="Pfam" id="PF02743"/>
    </source>
</evidence>
<organism evidence="8 9">
    <name type="scientific">Candidatus Thiothrix phosphatis</name>
    <dbReference type="NCBI Taxonomy" id="3112415"/>
    <lineage>
        <taxon>Bacteria</taxon>
        <taxon>Pseudomonadati</taxon>
        <taxon>Pseudomonadota</taxon>
        <taxon>Gammaproteobacteria</taxon>
        <taxon>Thiotrichales</taxon>
        <taxon>Thiotrichaceae</taxon>
        <taxon>Thiothrix</taxon>
    </lineage>
</organism>
<keyword evidence="3 6" id="KW-0812">Transmembrane</keyword>
<keyword evidence="2" id="KW-1003">Cell membrane</keyword>
<gene>
    <name evidence="8" type="ORF">VSS37_20000</name>
</gene>
<evidence type="ECO:0000256" key="6">
    <source>
        <dbReference type="SAM" id="Phobius"/>
    </source>
</evidence>
<evidence type="ECO:0000256" key="5">
    <source>
        <dbReference type="ARBA" id="ARBA00023136"/>
    </source>
</evidence>
<evidence type="ECO:0000313" key="9">
    <source>
        <dbReference type="Proteomes" id="UP001308005"/>
    </source>
</evidence>
<feature type="domain" description="Cache" evidence="7">
    <location>
        <begin position="78"/>
        <end position="269"/>
    </location>
</feature>
<evidence type="ECO:0000256" key="4">
    <source>
        <dbReference type="ARBA" id="ARBA00022989"/>
    </source>
</evidence>
<dbReference type="CDD" id="cd18773">
    <property type="entry name" value="PDC1_HK_sensor"/>
    <property type="match status" value="1"/>
</dbReference>
<evidence type="ECO:0000256" key="3">
    <source>
        <dbReference type="ARBA" id="ARBA00022692"/>
    </source>
</evidence>
<dbReference type="SUPFAM" id="SSF103190">
    <property type="entry name" value="Sensory domain-like"/>
    <property type="match status" value="1"/>
</dbReference>
<dbReference type="Pfam" id="PF02743">
    <property type="entry name" value="dCache_1"/>
    <property type="match status" value="1"/>
</dbReference>
<dbReference type="InterPro" id="IPR033479">
    <property type="entry name" value="dCache_1"/>
</dbReference>
<name>A0ABU6D3A5_9GAMM</name>
<dbReference type="InterPro" id="IPR029151">
    <property type="entry name" value="Sensor-like_sf"/>
</dbReference>
<comment type="subcellular location">
    <subcellularLocation>
        <location evidence="1">Cell membrane</location>
        <topology evidence="1">Multi-pass membrane protein</topology>
    </subcellularLocation>
</comment>
<evidence type="ECO:0000313" key="8">
    <source>
        <dbReference type="EMBL" id="MEB4593271.1"/>
    </source>
</evidence>
<comment type="caution">
    <text evidence="8">The sequence shown here is derived from an EMBL/GenBank/DDBJ whole genome shotgun (WGS) entry which is preliminary data.</text>
</comment>
<protein>
    <submittedName>
        <fullName evidence="8">Cache domain-containing protein</fullName>
    </submittedName>
</protein>
<dbReference type="Gene3D" id="3.30.450.20">
    <property type="entry name" value="PAS domain"/>
    <property type="match status" value="1"/>
</dbReference>
<proteinExistence type="predicted"/>
<dbReference type="EMBL" id="JAYMYJ010000152">
    <property type="protein sequence ID" value="MEB4593271.1"/>
    <property type="molecule type" value="Genomic_DNA"/>
</dbReference>
<sequence>MRNQIIPCPEVMNSVVSTLKKILTFIFTLLLLAAVVTAIVSAYQRTTNSALELSRKLMLGIGDIIIQRTDDIFAAAETQLETNVIIATSSVAAPNSILHYQDDWLKLFWRELQLHDYISSIFLADTQGNMLQARKLPQPSTRVIQHQDNDNGTLEYATFRAPDYSPLAHTDQVNGYDPRTRPWYPQQQAGNAPQFTPLYRFESTGKLGITVSRAYFDTASHLQGVFGADISLDGLSDFLNKQTFGRRDMALIINDNNELVAYPTRLKLTNTAKQSIRQTGALATMDMLSDDHAWVAKAWKLYQQAQPARRPYSDETGDNTIWFSHDGFGYAAVILRFRESFGADWSLLLVAPEEDLLGGVKRSLQENMTMTATIVLLFLFILYLLFGRKREFK</sequence>
<keyword evidence="4 6" id="KW-1133">Transmembrane helix</keyword>
<feature type="transmembrane region" description="Helical" evidence="6">
    <location>
        <begin position="368"/>
        <end position="386"/>
    </location>
</feature>
<dbReference type="Proteomes" id="UP001308005">
    <property type="component" value="Unassembled WGS sequence"/>
</dbReference>
<keyword evidence="9" id="KW-1185">Reference proteome</keyword>
<dbReference type="RefSeq" id="WP_324698069.1">
    <property type="nucleotide sequence ID" value="NZ_JAYMYJ010000152.1"/>
</dbReference>